<keyword evidence="3" id="KW-0238">DNA-binding</keyword>
<protein>
    <submittedName>
        <fullName evidence="5">Restriction modification system DNA specificity domain protein</fullName>
    </submittedName>
</protein>
<dbReference type="GO" id="GO:0003677">
    <property type="term" value="F:DNA binding"/>
    <property type="evidence" value="ECO:0007669"/>
    <property type="project" value="UniProtKB-KW"/>
</dbReference>
<dbReference type="PANTHER" id="PTHR30408">
    <property type="entry name" value="TYPE-1 RESTRICTION ENZYME ECOKI SPECIFICITY PROTEIN"/>
    <property type="match status" value="1"/>
</dbReference>
<evidence type="ECO:0000256" key="2">
    <source>
        <dbReference type="ARBA" id="ARBA00022747"/>
    </source>
</evidence>
<dbReference type="KEGG" id="sno:Snov_2650"/>
<dbReference type="eggNOG" id="COG0732">
    <property type="taxonomic scope" value="Bacteria"/>
</dbReference>
<dbReference type="Gene3D" id="3.90.220.20">
    <property type="entry name" value="DNA methylase specificity domains"/>
    <property type="match status" value="2"/>
</dbReference>
<sequence>MLDGWKRRSLADLLEFRNGMNFTQASQGARVKIIGVGDFKDKEVLNDFSETPSITLNGKLNPDDLLKNDDLLFVRSNGNKALIGRCVLVSGITEPISFSGFTIRGRVKSDEINHSFASKLVRSPLFKEHLHRMGGGSSINNLSQDTLSEFCFSLPPLPEQRKIAEILRTWDEAIEKLEALRAAKLRRITSVRQRLFEAAFASHNRLQRARDIFEPVSERARPDLPLLAVMQDIGIVRRDELDRRVAMPDGDTSSYKVVRPGDFVISLRSFEGGLEYSTITGLVSPAYTVLRPTTEVVGDYYRHFFKSRSFIGRLDKLIFGIRDGKQIAFRDFGDMPIPAPPVSEQKAQTGALGCLEADLALENVRIEALTRQKRGLMQKLLTGEWRVNVEAD</sequence>
<evidence type="ECO:0000259" key="4">
    <source>
        <dbReference type="Pfam" id="PF01420"/>
    </source>
</evidence>
<dbReference type="PANTHER" id="PTHR30408:SF12">
    <property type="entry name" value="TYPE I RESTRICTION ENZYME MJAVIII SPECIFICITY SUBUNIT"/>
    <property type="match status" value="1"/>
</dbReference>
<dbReference type="HOGENOM" id="CLU_021095_0_1_5"/>
<dbReference type="EMBL" id="CP002026">
    <property type="protein sequence ID" value="ADH89944.1"/>
    <property type="molecule type" value="Genomic_DNA"/>
</dbReference>
<dbReference type="InterPro" id="IPR052021">
    <property type="entry name" value="Type-I_RS_S_subunit"/>
</dbReference>
<evidence type="ECO:0000313" key="5">
    <source>
        <dbReference type="EMBL" id="ADH89944.1"/>
    </source>
</evidence>
<feature type="domain" description="Type I restriction modification DNA specificity" evidence="4">
    <location>
        <begin position="3"/>
        <end position="176"/>
    </location>
</feature>
<name>D7A556_ANCN5</name>
<dbReference type="REBASE" id="26379">
    <property type="entry name" value="S.Sno506ORF2652P"/>
</dbReference>
<dbReference type="STRING" id="639283.Snov_2650"/>
<keyword evidence="2" id="KW-0680">Restriction system</keyword>
<reference evidence="5 6" key="1">
    <citation type="journal article" date="2012" name="Stand. Genomic Sci.">
        <title>Complete genome sequence of the facultatively chemolithoautotrophic and methylotrophic alpha Proteobacterium Starkeya novella type strain (ATCC 8093(T)).</title>
        <authorList>
            <person name="Kappler U."/>
            <person name="Davenport K."/>
            <person name="Beatson S."/>
            <person name="Lucas S."/>
            <person name="Lapidus A."/>
            <person name="Copeland A."/>
            <person name="Berry K.W."/>
            <person name="Glavina Del Rio T."/>
            <person name="Hammon N."/>
            <person name="Dalin E."/>
            <person name="Tice H."/>
            <person name="Pitluck S."/>
            <person name="Richardson P."/>
            <person name="Bruce D."/>
            <person name="Goodwin L.A."/>
            <person name="Han C."/>
            <person name="Tapia R."/>
            <person name="Detter J.C."/>
            <person name="Chang Y.J."/>
            <person name="Jeffries C.D."/>
            <person name="Land M."/>
            <person name="Hauser L."/>
            <person name="Kyrpides N.C."/>
            <person name="Goker M."/>
            <person name="Ivanova N."/>
            <person name="Klenk H.P."/>
            <person name="Woyke T."/>
        </authorList>
    </citation>
    <scope>NUCLEOTIDE SEQUENCE [LARGE SCALE GENOMIC DNA]</scope>
    <source>
        <strain evidence="6">ATCC 8093 / DSM 506 / JCM 20403 / CCM 1077 / IAM 12100 / NBRC 12443 / NCIMB 10456</strain>
    </source>
</reference>
<accession>D7A556</accession>
<evidence type="ECO:0000313" key="6">
    <source>
        <dbReference type="Proteomes" id="UP000006633"/>
    </source>
</evidence>
<dbReference type="InterPro" id="IPR000055">
    <property type="entry name" value="Restrct_endonuc_typeI_TRD"/>
</dbReference>
<gene>
    <name evidence="5" type="ordered locus">Snov_2650</name>
</gene>
<dbReference type="Proteomes" id="UP000006633">
    <property type="component" value="Chromosome"/>
</dbReference>
<dbReference type="InterPro" id="IPR044946">
    <property type="entry name" value="Restrct_endonuc_typeI_TRD_sf"/>
</dbReference>
<dbReference type="SUPFAM" id="SSF116734">
    <property type="entry name" value="DNA methylase specificity domain"/>
    <property type="match status" value="2"/>
</dbReference>
<dbReference type="AlphaFoldDB" id="D7A556"/>
<evidence type="ECO:0000256" key="1">
    <source>
        <dbReference type="ARBA" id="ARBA00010923"/>
    </source>
</evidence>
<dbReference type="GO" id="GO:0009307">
    <property type="term" value="P:DNA restriction-modification system"/>
    <property type="evidence" value="ECO:0007669"/>
    <property type="project" value="UniProtKB-KW"/>
</dbReference>
<organism evidence="5 6">
    <name type="scientific">Ancylobacter novellus (strain ATCC 8093 / DSM 506 / JCM 20403 / CCM 1077 / IAM 12100 / NBRC 12443 / NCIMB 10456)</name>
    <name type="common">Starkeya novella</name>
    <dbReference type="NCBI Taxonomy" id="639283"/>
    <lineage>
        <taxon>Bacteria</taxon>
        <taxon>Pseudomonadati</taxon>
        <taxon>Pseudomonadota</taxon>
        <taxon>Alphaproteobacteria</taxon>
        <taxon>Hyphomicrobiales</taxon>
        <taxon>Xanthobacteraceae</taxon>
        <taxon>Ancylobacter</taxon>
    </lineage>
</organism>
<dbReference type="Pfam" id="PF01420">
    <property type="entry name" value="Methylase_S"/>
    <property type="match status" value="1"/>
</dbReference>
<proteinExistence type="inferred from homology"/>
<evidence type="ECO:0000256" key="3">
    <source>
        <dbReference type="ARBA" id="ARBA00023125"/>
    </source>
</evidence>
<keyword evidence="6" id="KW-1185">Reference proteome</keyword>
<comment type="similarity">
    <text evidence="1">Belongs to the type-I restriction system S methylase family.</text>
</comment>